<dbReference type="Gene3D" id="1.20.58.1690">
    <property type="match status" value="1"/>
</dbReference>
<evidence type="ECO:0000313" key="2">
    <source>
        <dbReference type="EMBL" id="TPN82860.1"/>
    </source>
</evidence>
<dbReference type="RefSeq" id="WP_140596232.1">
    <property type="nucleotide sequence ID" value="NZ_VFWZ01000008.1"/>
</dbReference>
<dbReference type="Proteomes" id="UP000315540">
    <property type="component" value="Unassembled WGS sequence"/>
</dbReference>
<dbReference type="AlphaFoldDB" id="A0A504J855"/>
<organism evidence="2 3">
    <name type="scientific">Aquimarina algicola</name>
    <dbReference type="NCBI Taxonomy" id="2589995"/>
    <lineage>
        <taxon>Bacteria</taxon>
        <taxon>Pseudomonadati</taxon>
        <taxon>Bacteroidota</taxon>
        <taxon>Flavobacteriia</taxon>
        <taxon>Flavobacteriales</taxon>
        <taxon>Flavobacteriaceae</taxon>
        <taxon>Aquimarina</taxon>
    </lineage>
</organism>
<comment type="caution">
    <text evidence="2">The sequence shown here is derived from an EMBL/GenBank/DDBJ whole genome shotgun (WGS) entry which is preliminary data.</text>
</comment>
<keyword evidence="3" id="KW-1185">Reference proteome</keyword>
<dbReference type="InterPro" id="IPR025582">
    <property type="entry name" value="YARHG_dom"/>
</dbReference>
<dbReference type="Pfam" id="PF13308">
    <property type="entry name" value="YARHG"/>
    <property type="match status" value="1"/>
</dbReference>
<dbReference type="EMBL" id="VFWZ01000008">
    <property type="protein sequence ID" value="TPN82860.1"/>
    <property type="molecule type" value="Genomic_DNA"/>
</dbReference>
<sequence length="246" mass="28891">MKKGLVIIVFIVSNLTTSFSQNNDTIYKAYVSVQNEEINFSSLKKIKSPKISDYQGSYHFGDSEAESQLEIIYSNDQLFARTEYNDWENNTWVLKHHRESVTYEKGILYIGDISYQLYVCADDSNLFLKKGTKGLASFYNEIENEKVYHYLQFNDDSLVEKSFGDYPETSFVKLSVKDLQRYSKRDLKIIRNEIFARNGFIFKKGGEMERYFLQKKWYNSIEKTNTPSLDTIENHNVNLILKLEKL</sequence>
<evidence type="ECO:0000313" key="3">
    <source>
        <dbReference type="Proteomes" id="UP000315540"/>
    </source>
</evidence>
<name>A0A504J855_9FLAO</name>
<protein>
    <submittedName>
        <fullName evidence="2">YARHG domain-containing protein</fullName>
    </submittedName>
</protein>
<gene>
    <name evidence="2" type="ORF">FHK87_20760</name>
</gene>
<feature type="domain" description="YARHG" evidence="1">
    <location>
        <begin position="162"/>
        <end position="245"/>
    </location>
</feature>
<evidence type="ECO:0000259" key="1">
    <source>
        <dbReference type="SMART" id="SM01324"/>
    </source>
</evidence>
<dbReference type="SMART" id="SM01324">
    <property type="entry name" value="YARHG"/>
    <property type="match status" value="1"/>
</dbReference>
<proteinExistence type="predicted"/>
<accession>A0A504J855</accession>
<dbReference type="InterPro" id="IPR038434">
    <property type="entry name" value="YARHG_sf"/>
</dbReference>
<dbReference type="OrthoDB" id="353549at2"/>
<reference evidence="2 3" key="1">
    <citation type="submission" date="2019-06" db="EMBL/GenBank/DDBJ databases">
        <authorList>
            <person name="Meng X."/>
        </authorList>
    </citation>
    <scope>NUCLEOTIDE SEQUENCE [LARGE SCALE GENOMIC DNA]</scope>
    <source>
        <strain evidence="2 3">M625</strain>
    </source>
</reference>